<dbReference type="SUPFAM" id="SSF51120">
    <property type="entry name" value="beta-Roll"/>
    <property type="match status" value="3"/>
</dbReference>
<keyword evidence="5" id="KW-1185">Reference proteome</keyword>
<evidence type="ECO:0000256" key="2">
    <source>
        <dbReference type="ARBA" id="ARBA00022525"/>
    </source>
</evidence>
<dbReference type="PRINTS" id="PR00313">
    <property type="entry name" value="CABNDNGRPT"/>
</dbReference>
<name>A0A1E3H6D9_9HYPH</name>
<feature type="compositionally biased region" description="Basic and acidic residues" evidence="3">
    <location>
        <begin position="201"/>
        <end position="211"/>
    </location>
</feature>
<dbReference type="GO" id="GO:0005509">
    <property type="term" value="F:calcium ion binding"/>
    <property type="evidence" value="ECO:0007669"/>
    <property type="project" value="InterPro"/>
</dbReference>
<dbReference type="Gene3D" id="2.150.10.10">
    <property type="entry name" value="Serralysin-like metalloprotease, C-terminal"/>
    <property type="match status" value="4"/>
</dbReference>
<dbReference type="InterPro" id="IPR050557">
    <property type="entry name" value="RTX_toxin/Mannuronan_C5-epim"/>
</dbReference>
<comment type="caution">
    <text evidence="4">The sequence shown here is derived from an EMBL/GenBank/DDBJ whole genome shotgun (WGS) entry which is preliminary data.</text>
</comment>
<dbReference type="AlphaFoldDB" id="A0A1E3H6D9"/>
<proteinExistence type="predicted"/>
<dbReference type="PROSITE" id="PS00330">
    <property type="entry name" value="HEMOLYSIN_CALCIUM"/>
    <property type="match status" value="3"/>
</dbReference>
<dbReference type="GO" id="GO:0005576">
    <property type="term" value="C:extracellular region"/>
    <property type="evidence" value="ECO:0007669"/>
    <property type="project" value="UniProtKB-SubCell"/>
</dbReference>
<sequence length="442" mass="45649">MTTRFGTSYADHISIFDPSVSQIYGFGGDDIINVYAPGAKIIDAGSGHDRISAGNGDDVLHGGSGNDTISGGFGNDVINGGTDPAPVDDVYAAPRDSDTVSYAYGYAMTVDLAAGTATTRLQAKPESANWTVESDTLIEIENVTGSLYADRLVGDNAVNVLRGNFGDDSLFGRGGDDDLFGDIGDDVIYGDSGNDELQGGDGRDSLHDGTGRDLLDGGNGDDLLYTDAVDFSVDRLHGGDGNDNAFLRDIADVFDGGSGIDSVGFNQAAHAVRVDLSVGKVAVLGEILPAAQTLFNVERAAGSEFGDILKGSAGNNLLSGGGGSDVLYGGAGGDLLTDGTGNDHLYGEAGSDHFQFLKASMSDHGQHDVIGDFSAGDRVRLVDFGFDFADFDSNGDGLVTGADAAADRVGNSLVLTLSDAADWTVELIGVSQLREGDFLFMN</sequence>
<protein>
    <submittedName>
        <fullName evidence="4">Bifunctional hemolysin/adenylate cyclase</fullName>
    </submittedName>
</protein>
<dbReference type="InterPro" id="IPR018511">
    <property type="entry name" value="Hemolysin-typ_Ca-bd_CS"/>
</dbReference>
<dbReference type="EMBL" id="MCRJ01000011">
    <property type="protein sequence ID" value="ODN71899.1"/>
    <property type="molecule type" value="Genomic_DNA"/>
</dbReference>
<dbReference type="InterPro" id="IPR011049">
    <property type="entry name" value="Serralysin-like_metalloprot_C"/>
</dbReference>
<comment type="subcellular location">
    <subcellularLocation>
        <location evidence="1">Secreted</location>
    </subcellularLocation>
</comment>
<evidence type="ECO:0000256" key="3">
    <source>
        <dbReference type="SAM" id="MobiDB-lite"/>
    </source>
</evidence>
<evidence type="ECO:0000313" key="5">
    <source>
        <dbReference type="Proteomes" id="UP000094622"/>
    </source>
</evidence>
<dbReference type="PANTHER" id="PTHR38340">
    <property type="entry name" value="S-LAYER PROTEIN"/>
    <property type="match status" value="1"/>
</dbReference>
<keyword evidence="2" id="KW-0964">Secreted</keyword>
<dbReference type="PANTHER" id="PTHR38340:SF1">
    <property type="entry name" value="S-LAYER PROTEIN"/>
    <property type="match status" value="1"/>
</dbReference>
<organism evidence="4 5">
    <name type="scientific">Methylobrevis pamukkalensis</name>
    <dbReference type="NCBI Taxonomy" id="1439726"/>
    <lineage>
        <taxon>Bacteria</taxon>
        <taxon>Pseudomonadati</taxon>
        <taxon>Pseudomonadota</taxon>
        <taxon>Alphaproteobacteria</taxon>
        <taxon>Hyphomicrobiales</taxon>
        <taxon>Pleomorphomonadaceae</taxon>
        <taxon>Methylobrevis</taxon>
    </lineage>
</organism>
<dbReference type="RefSeq" id="WP_069305847.1">
    <property type="nucleotide sequence ID" value="NZ_MCRJ01000011.1"/>
</dbReference>
<evidence type="ECO:0000256" key="1">
    <source>
        <dbReference type="ARBA" id="ARBA00004613"/>
    </source>
</evidence>
<dbReference type="Proteomes" id="UP000094622">
    <property type="component" value="Unassembled WGS sequence"/>
</dbReference>
<gene>
    <name evidence="4" type="primary">cya_4</name>
    <name evidence="4" type="ORF">A6302_00731</name>
</gene>
<dbReference type="Pfam" id="PF00353">
    <property type="entry name" value="HemolysinCabind"/>
    <property type="match status" value="5"/>
</dbReference>
<evidence type="ECO:0000313" key="4">
    <source>
        <dbReference type="EMBL" id="ODN71899.1"/>
    </source>
</evidence>
<accession>A0A1E3H6D9</accession>
<dbReference type="InterPro" id="IPR001343">
    <property type="entry name" value="Hemolysn_Ca-bd"/>
</dbReference>
<feature type="region of interest" description="Disordered" evidence="3">
    <location>
        <begin position="191"/>
        <end position="211"/>
    </location>
</feature>
<reference evidence="4 5" key="1">
    <citation type="submission" date="2016-07" db="EMBL/GenBank/DDBJ databases">
        <title>Draft Genome Sequence of Methylobrevis pamukkalensis PK2.</title>
        <authorList>
            <person name="Vasilenko O.V."/>
            <person name="Doronina N.V."/>
            <person name="Shmareva M.N."/>
            <person name="Tarlachkov S.V."/>
            <person name="Mustakhimov I."/>
            <person name="Trotsenko Y.A."/>
        </authorList>
    </citation>
    <scope>NUCLEOTIDE SEQUENCE [LARGE SCALE GENOMIC DNA]</scope>
    <source>
        <strain evidence="4 5">PK2</strain>
    </source>
</reference>
<dbReference type="PATRIC" id="fig|1439726.3.peg.767"/>